<dbReference type="Gene3D" id="4.10.320.10">
    <property type="entry name" value="E3-binding domain"/>
    <property type="match status" value="1"/>
</dbReference>
<protein>
    <recommendedName>
        <fullName evidence="3">Peripheral subunit-binding (PSBD) domain-containing protein</fullName>
    </recommendedName>
</protein>
<proteinExistence type="inferred from homology"/>
<dbReference type="Proteomes" id="UP000267251">
    <property type="component" value="Unassembled WGS sequence"/>
</dbReference>
<feature type="region of interest" description="Disordered" evidence="2">
    <location>
        <begin position="77"/>
        <end position="98"/>
    </location>
</feature>
<accession>A0A4P9Y6M1</accession>
<sequence>MPLPLTRPFLARVPRLLPVGARAASTFTPAVGFLLDRVGIDQDKASRIPTTGPKGRLLKGDVLAYLGRIKARPAPEWNSTSYPPFGQGATASTSSTTSNSPFECRWRGISLGVLTSKCATWSDELERRVKVEEVVARALSLSLAATISSSSTVKAACVGPSGSHNIIQSTSKDTPLSDFLSTITKDVSSSSIILDITTSGSSSSAHDPDLTTTGSDLVFASTPTPFSSISSQELSMDDVFTSLLPTPAQSGQEGTMQLTLRSLPGSPLDPDQIAEVMGRMVNLLEDPARLS</sequence>
<evidence type="ECO:0000313" key="5">
    <source>
        <dbReference type="Proteomes" id="UP000267251"/>
    </source>
</evidence>
<dbReference type="EMBL" id="KZ987812">
    <property type="protein sequence ID" value="RKP14613.1"/>
    <property type="molecule type" value="Genomic_DNA"/>
</dbReference>
<gene>
    <name evidence="4" type="ORF">BJ684DRAFT_18991</name>
</gene>
<dbReference type="GO" id="GO:0016746">
    <property type="term" value="F:acyltransferase activity"/>
    <property type="evidence" value="ECO:0007669"/>
    <property type="project" value="InterPro"/>
</dbReference>
<dbReference type="InterPro" id="IPR036625">
    <property type="entry name" value="E3-bd_dom_sf"/>
</dbReference>
<feature type="domain" description="Peripheral subunit-binding (PSBD)" evidence="3">
    <location>
        <begin position="26"/>
        <end position="66"/>
    </location>
</feature>
<dbReference type="SUPFAM" id="SSF47005">
    <property type="entry name" value="Peripheral subunit-binding domain of 2-oxo acid dehydrogenase complex"/>
    <property type="match status" value="1"/>
</dbReference>
<name>A0A4P9Y6M1_9FUNG</name>
<dbReference type="PROSITE" id="PS51826">
    <property type="entry name" value="PSBD"/>
    <property type="match status" value="1"/>
</dbReference>
<keyword evidence="5" id="KW-1185">Reference proteome</keyword>
<feature type="compositionally biased region" description="Low complexity" evidence="2">
    <location>
        <begin position="89"/>
        <end position="98"/>
    </location>
</feature>
<evidence type="ECO:0000256" key="2">
    <source>
        <dbReference type="SAM" id="MobiDB-lite"/>
    </source>
</evidence>
<evidence type="ECO:0000313" key="4">
    <source>
        <dbReference type="EMBL" id="RKP14613.1"/>
    </source>
</evidence>
<comment type="similarity">
    <text evidence="1">Belongs to the 2-oxoacid dehydrogenase family.</text>
</comment>
<dbReference type="InterPro" id="IPR004167">
    <property type="entry name" value="PSBD"/>
</dbReference>
<organism evidence="4 5">
    <name type="scientific">Piptocephalis cylindrospora</name>
    <dbReference type="NCBI Taxonomy" id="1907219"/>
    <lineage>
        <taxon>Eukaryota</taxon>
        <taxon>Fungi</taxon>
        <taxon>Fungi incertae sedis</taxon>
        <taxon>Zoopagomycota</taxon>
        <taxon>Zoopagomycotina</taxon>
        <taxon>Zoopagomycetes</taxon>
        <taxon>Zoopagales</taxon>
        <taxon>Piptocephalidaceae</taxon>
        <taxon>Piptocephalis</taxon>
    </lineage>
</organism>
<dbReference type="OrthoDB" id="202158at2759"/>
<dbReference type="AlphaFoldDB" id="A0A4P9Y6M1"/>
<evidence type="ECO:0000259" key="3">
    <source>
        <dbReference type="PROSITE" id="PS51826"/>
    </source>
</evidence>
<reference evidence="5" key="1">
    <citation type="journal article" date="2018" name="Nat. Microbiol.">
        <title>Leveraging single-cell genomics to expand the fungal tree of life.</title>
        <authorList>
            <person name="Ahrendt S.R."/>
            <person name="Quandt C.A."/>
            <person name="Ciobanu D."/>
            <person name="Clum A."/>
            <person name="Salamov A."/>
            <person name="Andreopoulos B."/>
            <person name="Cheng J.F."/>
            <person name="Woyke T."/>
            <person name="Pelin A."/>
            <person name="Henrissat B."/>
            <person name="Reynolds N.K."/>
            <person name="Benny G.L."/>
            <person name="Smith M.E."/>
            <person name="James T.Y."/>
            <person name="Grigoriev I.V."/>
        </authorList>
    </citation>
    <scope>NUCLEOTIDE SEQUENCE [LARGE SCALE GENOMIC DNA]</scope>
</reference>
<evidence type="ECO:0000256" key="1">
    <source>
        <dbReference type="ARBA" id="ARBA00007317"/>
    </source>
</evidence>